<comment type="caution">
    <text evidence="6">The sequence shown here is derived from an EMBL/GenBank/DDBJ whole genome shotgun (WGS) entry which is preliminary data.</text>
</comment>
<reference evidence="6" key="1">
    <citation type="journal article" date="2019" name="Plant J.">
        <title>Chlorella vulgaris genome assembly and annotation reveals the molecular basis for metabolic acclimation to high light conditions.</title>
        <authorList>
            <person name="Cecchin M."/>
            <person name="Marcolungo L."/>
            <person name="Rossato M."/>
            <person name="Girolomoni L."/>
            <person name="Cosentino E."/>
            <person name="Cuine S."/>
            <person name="Li-Beisson Y."/>
            <person name="Delledonne M."/>
            <person name="Ballottari M."/>
        </authorList>
    </citation>
    <scope>NUCLEOTIDE SEQUENCE</scope>
    <source>
        <strain evidence="6">211/11P</strain>
    </source>
</reference>
<dbReference type="InterPro" id="IPR025254">
    <property type="entry name" value="CCDC113/CCDC96_CC"/>
</dbReference>
<dbReference type="Pfam" id="PF13870">
    <property type="entry name" value="CCDC113_CCDC96_CC"/>
    <property type="match status" value="1"/>
</dbReference>
<keyword evidence="3" id="KW-0966">Cell projection</keyword>
<dbReference type="AlphaFoldDB" id="A0A9D4TN31"/>
<name>A0A9D4TN31_CHLVU</name>
<dbReference type="EMBL" id="SIDB01000007">
    <property type="protein sequence ID" value="KAI3430267.1"/>
    <property type="molecule type" value="Genomic_DNA"/>
</dbReference>
<gene>
    <name evidence="6" type="ORF">D9Q98_004863</name>
</gene>
<evidence type="ECO:0000256" key="2">
    <source>
        <dbReference type="ARBA" id="ARBA00023054"/>
    </source>
</evidence>
<reference evidence="6" key="2">
    <citation type="submission" date="2020-11" db="EMBL/GenBank/DDBJ databases">
        <authorList>
            <person name="Cecchin M."/>
            <person name="Marcolungo L."/>
            <person name="Rossato M."/>
            <person name="Girolomoni L."/>
            <person name="Cosentino E."/>
            <person name="Cuine S."/>
            <person name="Li-Beisson Y."/>
            <person name="Delledonne M."/>
            <person name="Ballottari M."/>
        </authorList>
    </citation>
    <scope>NUCLEOTIDE SEQUENCE</scope>
    <source>
        <strain evidence="6">211/11P</strain>
        <tissue evidence="6">Whole cell</tissue>
    </source>
</reference>
<dbReference type="GO" id="GO:0005930">
    <property type="term" value="C:axoneme"/>
    <property type="evidence" value="ECO:0007669"/>
    <property type="project" value="TreeGrafter"/>
</dbReference>
<dbReference type="InterPro" id="IPR051885">
    <property type="entry name" value="CC_CF"/>
</dbReference>
<sequence length="315" mass="34367">MQPMQPTQTLEQQHEQLLQENARLEALVRQLEYGTAKSSRKCVQDASGQPSDEAQQRYLFELRQLHQLLGEKAEAAAAAQAALEPEQRQLAAAAADAQARRDALLLFIRDVAAASAKAASEGRIKAAVPAAAVQHFMSSEPGKAAEVRALRAAHSRLVHRVAAAERRLKAADHLSAEGLHLVDYEQLRIENAGLAAKREARLAEVEKLRGRLAQAVQISAHVQEKLHFVAQQRGVLTGRLAAAEAGVHGARAQLTASRQRRDQAQRQHKELAQSWRIVSDQGCLADMKRQEAALEALTAQAAALQAQYEAMGHMT</sequence>
<evidence type="ECO:0000256" key="1">
    <source>
        <dbReference type="ARBA" id="ARBA00004138"/>
    </source>
</evidence>
<proteinExistence type="predicted"/>
<comment type="subcellular location">
    <subcellularLocation>
        <location evidence="1">Cell projection</location>
        <location evidence="1">Cilium</location>
    </subcellularLocation>
</comment>
<organism evidence="6 7">
    <name type="scientific">Chlorella vulgaris</name>
    <name type="common">Green alga</name>
    <dbReference type="NCBI Taxonomy" id="3077"/>
    <lineage>
        <taxon>Eukaryota</taxon>
        <taxon>Viridiplantae</taxon>
        <taxon>Chlorophyta</taxon>
        <taxon>core chlorophytes</taxon>
        <taxon>Trebouxiophyceae</taxon>
        <taxon>Chlorellales</taxon>
        <taxon>Chlorellaceae</taxon>
        <taxon>Chlorella clade</taxon>
        <taxon>Chlorella</taxon>
    </lineage>
</organism>
<accession>A0A9D4TN31</accession>
<feature type="domain" description="CCDC113/CCDC96 coiled-coil" evidence="5">
    <location>
        <begin position="144"/>
        <end position="311"/>
    </location>
</feature>
<evidence type="ECO:0000313" key="7">
    <source>
        <dbReference type="Proteomes" id="UP001055712"/>
    </source>
</evidence>
<dbReference type="GO" id="GO:0060271">
    <property type="term" value="P:cilium assembly"/>
    <property type="evidence" value="ECO:0007669"/>
    <property type="project" value="TreeGrafter"/>
</dbReference>
<keyword evidence="2 4" id="KW-0175">Coiled coil</keyword>
<keyword evidence="7" id="KW-1185">Reference proteome</keyword>
<dbReference type="GO" id="GO:0036064">
    <property type="term" value="C:ciliary basal body"/>
    <property type="evidence" value="ECO:0007669"/>
    <property type="project" value="TreeGrafter"/>
</dbReference>
<feature type="coiled-coil region" evidence="4">
    <location>
        <begin position="247"/>
        <end position="314"/>
    </location>
</feature>
<evidence type="ECO:0000313" key="6">
    <source>
        <dbReference type="EMBL" id="KAI3430267.1"/>
    </source>
</evidence>
<protein>
    <recommendedName>
        <fullName evidence="5">CCDC113/CCDC96 coiled-coil domain-containing protein</fullName>
    </recommendedName>
</protein>
<evidence type="ECO:0000259" key="5">
    <source>
        <dbReference type="Pfam" id="PF13870"/>
    </source>
</evidence>
<dbReference type="PANTHER" id="PTHR15654:SF1">
    <property type="entry name" value="COILED-COIL DOMAIN-CONTAINING PROTEIN 96"/>
    <property type="match status" value="1"/>
</dbReference>
<evidence type="ECO:0000256" key="3">
    <source>
        <dbReference type="ARBA" id="ARBA00023273"/>
    </source>
</evidence>
<dbReference type="Proteomes" id="UP001055712">
    <property type="component" value="Unassembled WGS sequence"/>
</dbReference>
<feature type="coiled-coil region" evidence="4">
    <location>
        <begin position="7"/>
        <end position="34"/>
    </location>
</feature>
<evidence type="ECO:0000256" key="4">
    <source>
        <dbReference type="SAM" id="Coils"/>
    </source>
</evidence>
<dbReference type="OrthoDB" id="568056at2759"/>
<dbReference type="PANTHER" id="PTHR15654">
    <property type="entry name" value="COILED-COIL DOMAIN-CONTAINING PROTEIN 113-RELATED"/>
    <property type="match status" value="1"/>
</dbReference>